<dbReference type="EC" id="2.7.13.3" evidence="2"/>
<evidence type="ECO:0000256" key="5">
    <source>
        <dbReference type="ARBA" id="ARBA00023012"/>
    </source>
</evidence>
<dbReference type="GO" id="GO:0016020">
    <property type="term" value="C:membrane"/>
    <property type="evidence" value="ECO:0007669"/>
    <property type="project" value="InterPro"/>
</dbReference>
<dbReference type="EMBL" id="CP071182">
    <property type="protein sequence ID" value="QSO47109.1"/>
    <property type="molecule type" value="Genomic_DNA"/>
</dbReference>
<dbReference type="GO" id="GO:0046983">
    <property type="term" value="F:protein dimerization activity"/>
    <property type="evidence" value="ECO:0007669"/>
    <property type="project" value="InterPro"/>
</dbReference>
<dbReference type="Gene3D" id="1.20.5.1930">
    <property type="match status" value="1"/>
</dbReference>
<dbReference type="GO" id="GO:0000155">
    <property type="term" value="F:phosphorelay sensor kinase activity"/>
    <property type="evidence" value="ECO:0007669"/>
    <property type="project" value="InterPro"/>
</dbReference>
<evidence type="ECO:0000256" key="3">
    <source>
        <dbReference type="ARBA" id="ARBA00022679"/>
    </source>
</evidence>
<dbReference type="SUPFAM" id="SSF55874">
    <property type="entry name" value="ATPase domain of HSP90 chaperone/DNA topoisomerase II/histidine kinase"/>
    <property type="match status" value="1"/>
</dbReference>
<evidence type="ECO:0000256" key="2">
    <source>
        <dbReference type="ARBA" id="ARBA00012438"/>
    </source>
</evidence>
<comment type="catalytic activity">
    <reaction evidence="1">
        <text>ATP + protein L-histidine = ADP + protein N-phospho-L-histidine.</text>
        <dbReference type="EC" id="2.7.13.3"/>
    </reaction>
</comment>
<dbReference type="Proteomes" id="UP000663505">
    <property type="component" value="Chromosome"/>
</dbReference>
<dbReference type="InterPro" id="IPR036890">
    <property type="entry name" value="HATPase_C_sf"/>
</dbReference>
<dbReference type="InterPro" id="IPR011712">
    <property type="entry name" value="Sig_transdc_His_kin_sub3_dim/P"/>
</dbReference>
<dbReference type="InterPro" id="IPR003594">
    <property type="entry name" value="HATPase_dom"/>
</dbReference>
<protein>
    <recommendedName>
        <fullName evidence="2">histidine kinase</fullName>
        <ecNumber evidence="2">2.7.13.3</ecNumber>
    </recommendedName>
</protein>
<dbReference type="Gene3D" id="3.30.565.10">
    <property type="entry name" value="Histidine kinase-like ATPase, C-terminal domain"/>
    <property type="match status" value="1"/>
</dbReference>
<keyword evidence="3" id="KW-0808">Transferase</keyword>
<evidence type="ECO:0000256" key="4">
    <source>
        <dbReference type="ARBA" id="ARBA00022777"/>
    </source>
</evidence>
<accession>A0A9X7VY14</accession>
<sequence length="287" mass="31824">MTLNRIKWTLFIVPAVVIGLFETIRHTLLQYVLPLEIGNWVTAVIDAFVIALVSRTLLQQFSNSQKELSEERQAHAILKERERLARALHDQIAQSIFYSGVQIKTARTRAIELGAQELINVLDDVTMSLREIDENLRQSIFNLKAQTSSFGNLQDRIEAYLAKSLTRTGLTFEAEFPHTFPTITTSEQVQLFGILQEAITNIVKHACAKHVVVTLETPPSHLNQWLFKVQDDGVGFDTTSANISGHGLEIMAARARDIGGELSVTSGPMGTTVSVYRSGSGDGESFV</sequence>
<dbReference type="Pfam" id="PF02518">
    <property type="entry name" value="HATPase_c"/>
    <property type="match status" value="1"/>
</dbReference>
<evidence type="ECO:0000313" key="8">
    <source>
        <dbReference type="Proteomes" id="UP000663505"/>
    </source>
</evidence>
<dbReference type="KEGG" id="afx:JZ786_22315"/>
<evidence type="ECO:0000313" key="7">
    <source>
        <dbReference type="EMBL" id="QSO47109.1"/>
    </source>
</evidence>
<gene>
    <name evidence="7" type="ORF">JZ786_22315</name>
</gene>
<reference evidence="7 8" key="1">
    <citation type="submission" date="2021-02" db="EMBL/GenBank/DDBJ databases">
        <title>Alicyclobacillus curvatus sp. nov. and Alicyclobacillus mengziensis sp. nov., two acidophilic bacteria isolated from acid mine drainage.</title>
        <authorList>
            <person name="Huang Y."/>
        </authorList>
    </citation>
    <scope>NUCLEOTIDE SEQUENCE [LARGE SCALE GENOMIC DNA]</scope>
    <source>
        <strain evidence="7 8">S30H14</strain>
    </source>
</reference>
<keyword evidence="5" id="KW-0902">Two-component regulatory system</keyword>
<proteinExistence type="predicted"/>
<keyword evidence="4" id="KW-0418">Kinase</keyword>
<keyword evidence="8" id="KW-1185">Reference proteome</keyword>
<dbReference type="AlphaFoldDB" id="A0A9X7VY14"/>
<evidence type="ECO:0000256" key="1">
    <source>
        <dbReference type="ARBA" id="ARBA00000085"/>
    </source>
</evidence>
<dbReference type="RefSeq" id="WP_206656471.1">
    <property type="nucleotide sequence ID" value="NZ_CP071182.1"/>
</dbReference>
<feature type="domain" description="Histidine kinase/HSP90-like ATPase" evidence="6">
    <location>
        <begin position="186"/>
        <end position="281"/>
    </location>
</feature>
<dbReference type="Pfam" id="PF07730">
    <property type="entry name" value="HisKA_3"/>
    <property type="match status" value="1"/>
</dbReference>
<dbReference type="SMART" id="SM00387">
    <property type="entry name" value="HATPase_c"/>
    <property type="match status" value="1"/>
</dbReference>
<evidence type="ECO:0000259" key="6">
    <source>
        <dbReference type="SMART" id="SM00387"/>
    </source>
</evidence>
<organism evidence="7 8">
    <name type="scientific">Alicyclobacillus mengziensis</name>
    <dbReference type="NCBI Taxonomy" id="2931921"/>
    <lineage>
        <taxon>Bacteria</taxon>
        <taxon>Bacillati</taxon>
        <taxon>Bacillota</taxon>
        <taxon>Bacilli</taxon>
        <taxon>Bacillales</taxon>
        <taxon>Alicyclobacillaceae</taxon>
        <taxon>Alicyclobacillus</taxon>
    </lineage>
</organism>
<name>A0A9X7VY14_9BACL</name>
<dbReference type="CDD" id="cd16917">
    <property type="entry name" value="HATPase_UhpB-NarQ-NarX-like"/>
    <property type="match status" value="1"/>
</dbReference>
<dbReference type="PANTHER" id="PTHR24421">
    <property type="entry name" value="NITRATE/NITRITE SENSOR PROTEIN NARX-RELATED"/>
    <property type="match status" value="1"/>
</dbReference>
<dbReference type="InterPro" id="IPR050482">
    <property type="entry name" value="Sensor_HK_TwoCompSys"/>
</dbReference>